<reference evidence="1" key="1">
    <citation type="journal article" date="2015" name="Nature">
        <title>Complex archaea that bridge the gap between prokaryotes and eukaryotes.</title>
        <authorList>
            <person name="Spang A."/>
            <person name="Saw J.H."/>
            <person name="Jorgensen S.L."/>
            <person name="Zaremba-Niedzwiedzka K."/>
            <person name="Martijn J."/>
            <person name="Lind A.E."/>
            <person name="van Eijk R."/>
            <person name="Schleper C."/>
            <person name="Guy L."/>
            <person name="Ettema T.J."/>
        </authorList>
    </citation>
    <scope>NUCLEOTIDE SEQUENCE</scope>
</reference>
<accession>A0A0F9DNL1</accession>
<organism evidence="1">
    <name type="scientific">marine sediment metagenome</name>
    <dbReference type="NCBI Taxonomy" id="412755"/>
    <lineage>
        <taxon>unclassified sequences</taxon>
        <taxon>metagenomes</taxon>
        <taxon>ecological metagenomes</taxon>
    </lineage>
</organism>
<dbReference type="AlphaFoldDB" id="A0A0F9DNL1"/>
<comment type="caution">
    <text evidence="1">The sequence shown here is derived from an EMBL/GenBank/DDBJ whole genome shotgun (WGS) entry which is preliminary data.</text>
</comment>
<gene>
    <name evidence="1" type="ORF">LCGC14_2176190</name>
</gene>
<sequence length="135" mass="14684">MIFVNRLFIVVLKDDLFVNTVLNKLNGTLIDKNLTIITEEGNFITVNLEDKETTLDRVTDSINIVLGTNSSPQFNIVTYQDKDNPSLVVSSTVPTVPHAVVARGLVGNNTIYGAVLGLEGSSDEFINKSPFVGSQ</sequence>
<protein>
    <submittedName>
        <fullName evidence="1">Uncharacterized protein</fullName>
    </submittedName>
</protein>
<proteinExistence type="predicted"/>
<name>A0A0F9DNL1_9ZZZZ</name>
<dbReference type="EMBL" id="LAZR01028209">
    <property type="protein sequence ID" value="KKL63328.1"/>
    <property type="molecule type" value="Genomic_DNA"/>
</dbReference>
<evidence type="ECO:0000313" key="1">
    <source>
        <dbReference type="EMBL" id="KKL63328.1"/>
    </source>
</evidence>